<evidence type="ECO:0000313" key="2">
    <source>
        <dbReference type="EMBL" id="KAG0591210.1"/>
    </source>
</evidence>
<sequence length="122" mass="13593">MTMKPGAKSGVDQGLVELAMDPDISDSEGSDTDSVAAAEPEFGHFLMNFPYEELPEEKGQSQPHGLMSFPYEEFPEEKKGQSRPQRMMNVPYEEASMGIRGENKSLTIMDTSNKGGQRIYRI</sequence>
<feature type="compositionally biased region" description="Polar residues" evidence="1">
    <location>
        <begin position="104"/>
        <end position="115"/>
    </location>
</feature>
<organism evidence="2 3">
    <name type="scientific">Ceratodon purpureus</name>
    <name type="common">Fire moss</name>
    <name type="synonym">Dicranum purpureum</name>
    <dbReference type="NCBI Taxonomy" id="3225"/>
    <lineage>
        <taxon>Eukaryota</taxon>
        <taxon>Viridiplantae</taxon>
        <taxon>Streptophyta</taxon>
        <taxon>Embryophyta</taxon>
        <taxon>Bryophyta</taxon>
        <taxon>Bryophytina</taxon>
        <taxon>Bryopsida</taxon>
        <taxon>Dicranidae</taxon>
        <taxon>Pseudoditrichales</taxon>
        <taxon>Ditrichaceae</taxon>
        <taxon>Ceratodon</taxon>
    </lineage>
</organism>
<gene>
    <name evidence="2" type="ORF">KC19_1G158400</name>
</gene>
<feature type="region of interest" description="Disordered" evidence="1">
    <location>
        <begin position="103"/>
        <end position="122"/>
    </location>
</feature>
<feature type="region of interest" description="Disordered" evidence="1">
    <location>
        <begin position="1"/>
        <end position="34"/>
    </location>
</feature>
<name>A0A8T0J5K6_CERPU</name>
<reference evidence="2" key="1">
    <citation type="submission" date="2020-06" db="EMBL/GenBank/DDBJ databases">
        <title>WGS assembly of Ceratodon purpureus strain R40.</title>
        <authorList>
            <person name="Carey S.B."/>
            <person name="Jenkins J."/>
            <person name="Shu S."/>
            <person name="Lovell J.T."/>
            <person name="Sreedasyam A."/>
            <person name="Maumus F."/>
            <person name="Tiley G.P."/>
            <person name="Fernandez-Pozo N."/>
            <person name="Barry K."/>
            <person name="Chen C."/>
            <person name="Wang M."/>
            <person name="Lipzen A."/>
            <person name="Daum C."/>
            <person name="Saski C.A."/>
            <person name="Payton A.C."/>
            <person name="Mcbreen J.C."/>
            <person name="Conrad R.E."/>
            <person name="Kollar L.M."/>
            <person name="Olsson S."/>
            <person name="Huttunen S."/>
            <person name="Landis J.B."/>
            <person name="Wickett N.J."/>
            <person name="Johnson M.G."/>
            <person name="Rensing S.A."/>
            <person name="Grimwood J."/>
            <person name="Schmutz J."/>
            <person name="Mcdaniel S.F."/>
        </authorList>
    </citation>
    <scope>NUCLEOTIDE SEQUENCE</scope>
    <source>
        <strain evidence="2">R40</strain>
    </source>
</reference>
<accession>A0A8T0J5K6</accession>
<evidence type="ECO:0000313" key="3">
    <source>
        <dbReference type="Proteomes" id="UP000822688"/>
    </source>
</evidence>
<protein>
    <submittedName>
        <fullName evidence="2">Uncharacterized protein</fullName>
    </submittedName>
</protein>
<keyword evidence="3" id="KW-1185">Reference proteome</keyword>
<dbReference type="Proteomes" id="UP000822688">
    <property type="component" value="Chromosome 1"/>
</dbReference>
<comment type="caution">
    <text evidence="2">The sequence shown here is derived from an EMBL/GenBank/DDBJ whole genome shotgun (WGS) entry which is preliminary data.</text>
</comment>
<dbReference type="AlphaFoldDB" id="A0A8T0J5K6"/>
<evidence type="ECO:0000256" key="1">
    <source>
        <dbReference type="SAM" id="MobiDB-lite"/>
    </source>
</evidence>
<proteinExistence type="predicted"/>
<dbReference type="EMBL" id="CM026421">
    <property type="protein sequence ID" value="KAG0591210.1"/>
    <property type="molecule type" value="Genomic_DNA"/>
</dbReference>